<accession>A0A8D8AGC8</accession>
<protein>
    <submittedName>
        <fullName evidence="1">(northern house mosquito) hypothetical protein</fullName>
    </submittedName>
</protein>
<evidence type="ECO:0000313" key="1">
    <source>
        <dbReference type="EMBL" id="CAG6456691.1"/>
    </source>
</evidence>
<dbReference type="EMBL" id="HBUE01031620">
    <property type="protein sequence ID" value="CAG6456691.1"/>
    <property type="molecule type" value="Transcribed_RNA"/>
</dbReference>
<reference evidence="1" key="1">
    <citation type="submission" date="2021-05" db="EMBL/GenBank/DDBJ databases">
        <authorList>
            <person name="Alioto T."/>
            <person name="Alioto T."/>
            <person name="Gomez Garrido J."/>
        </authorList>
    </citation>
    <scope>NUCLEOTIDE SEQUENCE</scope>
</reference>
<proteinExistence type="predicted"/>
<organism evidence="1">
    <name type="scientific">Culex pipiens</name>
    <name type="common">House mosquito</name>
    <dbReference type="NCBI Taxonomy" id="7175"/>
    <lineage>
        <taxon>Eukaryota</taxon>
        <taxon>Metazoa</taxon>
        <taxon>Ecdysozoa</taxon>
        <taxon>Arthropoda</taxon>
        <taxon>Hexapoda</taxon>
        <taxon>Insecta</taxon>
        <taxon>Pterygota</taxon>
        <taxon>Neoptera</taxon>
        <taxon>Endopterygota</taxon>
        <taxon>Diptera</taxon>
        <taxon>Nematocera</taxon>
        <taxon>Culicoidea</taxon>
        <taxon>Culicidae</taxon>
        <taxon>Culicinae</taxon>
        <taxon>Culicini</taxon>
        <taxon>Culex</taxon>
        <taxon>Culex</taxon>
    </lineage>
</organism>
<name>A0A8D8AGC8_CULPI</name>
<dbReference type="EMBL" id="HBUE01031619">
    <property type="protein sequence ID" value="CAG6456687.1"/>
    <property type="molecule type" value="Transcribed_RNA"/>
</dbReference>
<sequence>MVSSNPPTSVLSNEPAVPPLFAAWFNASKSVPDISELLDLLSSVLDSAGAGTILSRDSSLLLFCSEAECRCCMLSLSLTADSGIEPAAPKLEGASFALLDARLSIRLRSVDGSALAWGAKLSALGTTTGSAVSVEIGGSSNADGIA</sequence>
<dbReference type="AlphaFoldDB" id="A0A8D8AGC8"/>